<feature type="compositionally biased region" description="Polar residues" evidence="3">
    <location>
        <begin position="18"/>
        <end position="29"/>
    </location>
</feature>
<keyword evidence="6" id="KW-1185">Reference proteome</keyword>
<proteinExistence type="inferred from homology"/>
<evidence type="ECO:0000313" key="5">
    <source>
        <dbReference type="EMBL" id="CAF0927198.1"/>
    </source>
</evidence>
<feature type="compositionally biased region" description="Polar residues" evidence="3">
    <location>
        <begin position="59"/>
        <end position="75"/>
    </location>
</feature>
<dbReference type="PANTHER" id="PTHR43364">
    <property type="entry name" value="NADH-SPECIFIC METHYLGLYOXAL REDUCTASE-RELATED"/>
    <property type="match status" value="1"/>
</dbReference>
<dbReference type="InterPro" id="IPR050523">
    <property type="entry name" value="AKR_Detox_Biosynth"/>
</dbReference>
<dbReference type="InterPro" id="IPR036812">
    <property type="entry name" value="NAD(P)_OxRdtase_dom_sf"/>
</dbReference>
<evidence type="ECO:0000256" key="3">
    <source>
        <dbReference type="SAM" id="MobiDB-lite"/>
    </source>
</evidence>
<dbReference type="SUPFAM" id="SSF51430">
    <property type="entry name" value="NAD(P)-linked oxidoreductase"/>
    <property type="match status" value="1"/>
</dbReference>
<sequence>MSTQPEVPQHPSTEKSQRVQQSQEQFSSRQPHEQHPMKEHPSSKQPHEQPHKLQHEPKLQQSNIESKSQMQSQIQTERKTHGHQVVSDPTIQLFNNLVSKQTHCLLGRTGIKVSRICLGSLNFGKIDSKFGDRPGQLSEQEAHKLLDRFVQLGGNCIDTADFYPWFGSSTGNAETIIGNWLKNQDRDKIFLITKVRMPTDAENVNSGGLSRTHIFNSVNNSLKRLQTNYIDMLVLNGFDPTVNLYETVRHLDDLVEHDKIRYIGVCDFKGWQLQKFIDASKVLNLHKCVCYMGEYNLLTRGCEWEIMDICKNERIGFFAYSPFKYGFLTDEFTSERIEAASKNPSLVAMAESVEDIKRNNPCFENTIDCCKRISKQRNLSVSQIAIMWGLQKGFVTSIVVGCNSVDELEENMNCLTQNLSLTNDEMCELEEASCYRLQYPYNINLSSIAGYREIPQYEACRFEQLSLTTPEKTFEPTKPSQTLHEAKGIYFPEQESLKEPQMREQQRSIS</sequence>
<evidence type="ECO:0000313" key="6">
    <source>
        <dbReference type="Proteomes" id="UP000663879"/>
    </source>
</evidence>
<feature type="region of interest" description="Disordered" evidence="3">
    <location>
        <begin position="489"/>
        <end position="510"/>
    </location>
</feature>
<dbReference type="InterPro" id="IPR023210">
    <property type="entry name" value="NADP_OxRdtase_dom"/>
</dbReference>
<dbReference type="AlphaFoldDB" id="A0A814BBN7"/>
<evidence type="ECO:0000256" key="1">
    <source>
        <dbReference type="ARBA" id="ARBA00023002"/>
    </source>
</evidence>
<dbReference type="GO" id="GO:0016491">
    <property type="term" value="F:oxidoreductase activity"/>
    <property type="evidence" value="ECO:0007669"/>
    <property type="project" value="UniProtKB-KW"/>
</dbReference>
<feature type="domain" description="NADP-dependent oxidoreductase" evidence="4">
    <location>
        <begin position="118"/>
        <end position="432"/>
    </location>
</feature>
<accession>A0A814BBN7</accession>
<dbReference type="Proteomes" id="UP000663879">
    <property type="component" value="Unassembled WGS sequence"/>
</dbReference>
<dbReference type="PANTHER" id="PTHR43364:SF4">
    <property type="entry name" value="NAD(P)-LINKED OXIDOREDUCTASE SUPERFAMILY PROTEIN"/>
    <property type="match status" value="1"/>
</dbReference>
<organism evidence="5 6">
    <name type="scientific">Brachionus calyciflorus</name>
    <dbReference type="NCBI Taxonomy" id="104777"/>
    <lineage>
        <taxon>Eukaryota</taxon>
        <taxon>Metazoa</taxon>
        <taxon>Spiralia</taxon>
        <taxon>Gnathifera</taxon>
        <taxon>Rotifera</taxon>
        <taxon>Eurotatoria</taxon>
        <taxon>Monogononta</taxon>
        <taxon>Pseudotrocha</taxon>
        <taxon>Ploima</taxon>
        <taxon>Brachionidae</taxon>
        <taxon>Brachionus</taxon>
    </lineage>
</organism>
<dbReference type="OrthoDB" id="48988at2759"/>
<gene>
    <name evidence="5" type="ORF">OXX778_LOCUS12704</name>
</gene>
<protein>
    <recommendedName>
        <fullName evidence="4">NADP-dependent oxidoreductase domain-containing protein</fullName>
    </recommendedName>
</protein>
<dbReference type="Gene3D" id="3.20.20.100">
    <property type="entry name" value="NADP-dependent oxidoreductase domain"/>
    <property type="match status" value="1"/>
</dbReference>
<feature type="compositionally biased region" description="Basic and acidic residues" evidence="3">
    <location>
        <begin position="30"/>
        <end position="58"/>
    </location>
</feature>
<keyword evidence="1" id="KW-0560">Oxidoreductase</keyword>
<comment type="similarity">
    <text evidence="2">Belongs to the aldo/keto reductase family. Aldo/keto reductase 2 subfamily.</text>
</comment>
<evidence type="ECO:0000256" key="2">
    <source>
        <dbReference type="ARBA" id="ARBA00038157"/>
    </source>
</evidence>
<dbReference type="EMBL" id="CAJNOC010002337">
    <property type="protein sequence ID" value="CAF0927198.1"/>
    <property type="molecule type" value="Genomic_DNA"/>
</dbReference>
<reference evidence="5" key="1">
    <citation type="submission" date="2021-02" db="EMBL/GenBank/DDBJ databases">
        <authorList>
            <person name="Nowell W R."/>
        </authorList>
    </citation>
    <scope>NUCLEOTIDE SEQUENCE</scope>
    <source>
        <strain evidence="5">Ploen Becks lab</strain>
    </source>
</reference>
<feature type="region of interest" description="Disordered" evidence="3">
    <location>
        <begin position="1"/>
        <end position="84"/>
    </location>
</feature>
<name>A0A814BBN7_9BILA</name>
<evidence type="ECO:0000259" key="4">
    <source>
        <dbReference type="Pfam" id="PF00248"/>
    </source>
</evidence>
<comment type="caution">
    <text evidence="5">The sequence shown here is derived from an EMBL/GenBank/DDBJ whole genome shotgun (WGS) entry which is preliminary data.</text>
</comment>
<dbReference type="Pfam" id="PF00248">
    <property type="entry name" value="Aldo_ket_red"/>
    <property type="match status" value="1"/>
</dbReference>
<feature type="compositionally biased region" description="Basic and acidic residues" evidence="3">
    <location>
        <begin position="495"/>
        <end position="510"/>
    </location>
</feature>